<dbReference type="InterPro" id="IPR050529">
    <property type="entry name" value="CYP450_sterol_14alpha_dmase"/>
</dbReference>
<keyword evidence="8" id="KW-1133">Transmembrane helix</keyword>
<gene>
    <name evidence="9" type="primary">ERG11</name>
</gene>
<dbReference type="GO" id="GO:0032259">
    <property type="term" value="P:methylation"/>
    <property type="evidence" value="ECO:0007669"/>
    <property type="project" value="UniProtKB-KW"/>
</dbReference>
<dbReference type="GO" id="GO:0020037">
    <property type="term" value="F:heme binding"/>
    <property type="evidence" value="ECO:0007669"/>
    <property type="project" value="InterPro"/>
</dbReference>
<dbReference type="InterPro" id="IPR017972">
    <property type="entry name" value="Cyt_P450_CS"/>
</dbReference>
<dbReference type="PRINTS" id="PR00465">
    <property type="entry name" value="EP450IV"/>
</dbReference>
<dbReference type="PRINTS" id="PR00385">
    <property type="entry name" value="P450"/>
</dbReference>
<dbReference type="InterPro" id="IPR002403">
    <property type="entry name" value="Cyt_P450_E_grp-IV"/>
</dbReference>
<feature type="binding site" description="axial binding residue" evidence="6">
    <location>
        <position position="417"/>
    </location>
    <ligand>
        <name>heme</name>
        <dbReference type="ChEBI" id="CHEBI:30413"/>
    </ligand>
    <ligandPart>
        <name>Fe</name>
        <dbReference type="ChEBI" id="CHEBI:18248"/>
    </ligandPart>
</feature>
<comment type="similarity">
    <text evidence="2 7">Belongs to the cytochrome P450 family.</text>
</comment>
<keyword evidence="8" id="KW-0472">Membrane</keyword>
<evidence type="ECO:0000256" key="5">
    <source>
        <dbReference type="ARBA" id="ARBA00023004"/>
    </source>
</evidence>
<reference evidence="9" key="1">
    <citation type="journal article" date="2015" name="Mycopathologia">
        <title>First Isolation of Azole-Resistant Cryptococcus neoformans from Feline Cryptococcosis.</title>
        <authorList>
            <person name="Kano R."/>
            <person name="Okubo M."/>
            <person name="Yanai T."/>
            <person name="Hasegawa A."/>
            <person name="Kamata H."/>
        </authorList>
    </citation>
    <scope>NUCLEOTIDE SEQUENCE</scope>
    <source>
        <strain evidence="9">NUBS14020</strain>
    </source>
</reference>
<keyword evidence="7" id="KW-0560">Oxidoreductase</keyword>
<evidence type="ECO:0000256" key="6">
    <source>
        <dbReference type="PIRSR" id="PIRSR602403-1"/>
    </source>
</evidence>
<dbReference type="GO" id="GO:0016705">
    <property type="term" value="F:oxidoreductase activity, acting on paired donors, with incorporation or reduction of molecular oxygen"/>
    <property type="evidence" value="ECO:0007669"/>
    <property type="project" value="InterPro"/>
</dbReference>
<keyword evidence="4 6" id="KW-0479">Metal-binding</keyword>
<dbReference type="GO" id="GO:0005506">
    <property type="term" value="F:iron ion binding"/>
    <property type="evidence" value="ECO:0007669"/>
    <property type="project" value="InterPro"/>
</dbReference>
<dbReference type="Pfam" id="PF00067">
    <property type="entry name" value="p450"/>
    <property type="match status" value="2"/>
</dbReference>
<evidence type="ECO:0000256" key="1">
    <source>
        <dbReference type="ARBA" id="ARBA00001971"/>
    </source>
</evidence>
<evidence type="ECO:0000256" key="7">
    <source>
        <dbReference type="RuleBase" id="RU000461"/>
    </source>
</evidence>
<evidence type="ECO:0000256" key="3">
    <source>
        <dbReference type="ARBA" id="ARBA00022617"/>
    </source>
</evidence>
<sequence length="514" mass="57627">MSAIIPQVQQLLGQVAQFIPPWFAALPTSVKVVIAVIGIPALVICLNVFQQLCLPRRKDLPPVVFHYIPWFGSAAYYGEDPYKFLFECRDKYGDLFTFILMGRRVTVALGPKGNNLSLGGKISQVSAEEAYTIKSGLTTESLQSYPPMITSECEDFFTKEVGISPQKPSATLDLLKSMSELIILTASRTLQGKEVRESLNGQFAKYYEDLDGGFTPLNFMFPNLPLPSYKRRDEAQKAMSDFYLKIMENRRKGESDHEHDMIENLQSCKYRNGVPLSDRDIAHIMIALLMAGQHTSSATSSWTLLHLADRPDVVSIYRKVLSDIPVPPSLSAPSENGQYIIPKGHYIMAAPGVSQMDPRIWQDAKVWNPARWHDEKGFAAAAMAQYSKAEQVDYGFGSVSKGTESPYQPFGAGRHRCVGEQFAYTQLSTIFTYVVRNFTLKLAVPKFPETNYRVSLRVPIYHWMDVLLISTRVDHDCPTQQPFGYFHPSKCRGQIGGVKCTHISKLDGASFSMN</sequence>
<dbReference type="CDD" id="cd11042">
    <property type="entry name" value="CYP51-like"/>
    <property type="match status" value="1"/>
</dbReference>
<evidence type="ECO:0000256" key="8">
    <source>
        <dbReference type="SAM" id="Phobius"/>
    </source>
</evidence>
<evidence type="ECO:0000256" key="2">
    <source>
        <dbReference type="ARBA" id="ARBA00010617"/>
    </source>
</evidence>
<dbReference type="EMBL" id="LC005248">
    <property type="protein sequence ID" value="BAP74166.1"/>
    <property type="molecule type" value="Genomic_DNA"/>
</dbReference>
<dbReference type="InterPro" id="IPR036396">
    <property type="entry name" value="Cyt_P450_sf"/>
</dbReference>
<protein>
    <submittedName>
        <fullName evidence="9">p450 lanosterol 14a-demethylase</fullName>
    </submittedName>
</protein>
<dbReference type="PANTHER" id="PTHR24304">
    <property type="entry name" value="CYTOCHROME P450 FAMILY 7"/>
    <property type="match status" value="1"/>
</dbReference>
<dbReference type="InterPro" id="IPR001128">
    <property type="entry name" value="Cyt_P450"/>
</dbReference>
<evidence type="ECO:0000313" key="9">
    <source>
        <dbReference type="EMBL" id="BAP74166.1"/>
    </source>
</evidence>
<organism evidence="9">
    <name type="scientific">Cryptococcus neoformans</name>
    <name type="common">Filobasidiella neoformans</name>
    <dbReference type="NCBI Taxonomy" id="5207"/>
    <lineage>
        <taxon>Eukaryota</taxon>
        <taxon>Fungi</taxon>
        <taxon>Dikarya</taxon>
        <taxon>Basidiomycota</taxon>
        <taxon>Agaricomycotina</taxon>
        <taxon>Tremellomycetes</taxon>
        <taxon>Tremellales</taxon>
        <taxon>Cryptococcaceae</taxon>
        <taxon>Cryptococcus</taxon>
        <taxon>Cryptococcus neoformans species complex</taxon>
    </lineage>
</organism>
<proteinExistence type="inferred from homology"/>
<dbReference type="GO" id="GO:0008168">
    <property type="term" value="F:methyltransferase activity"/>
    <property type="evidence" value="ECO:0007669"/>
    <property type="project" value="UniProtKB-KW"/>
</dbReference>
<keyword evidence="9" id="KW-0808">Transferase</keyword>
<dbReference type="PROSITE" id="PS00086">
    <property type="entry name" value="CYTOCHROME_P450"/>
    <property type="match status" value="1"/>
</dbReference>
<keyword evidence="5 6" id="KW-0408">Iron</keyword>
<dbReference type="PANTHER" id="PTHR24304:SF2">
    <property type="entry name" value="24-HYDROXYCHOLESTEROL 7-ALPHA-HYDROXYLASE"/>
    <property type="match status" value="1"/>
</dbReference>
<dbReference type="SMR" id="A0A090BMR4"/>
<evidence type="ECO:0000256" key="4">
    <source>
        <dbReference type="ARBA" id="ARBA00022723"/>
    </source>
</evidence>
<feature type="transmembrane region" description="Helical" evidence="8">
    <location>
        <begin position="30"/>
        <end position="49"/>
    </location>
</feature>
<dbReference type="SUPFAM" id="SSF48264">
    <property type="entry name" value="Cytochrome P450"/>
    <property type="match status" value="1"/>
</dbReference>
<dbReference type="Gene3D" id="1.10.630.10">
    <property type="entry name" value="Cytochrome P450"/>
    <property type="match status" value="2"/>
</dbReference>
<name>A0A090BMR4_CRYNE</name>
<dbReference type="AlphaFoldDB" id="A0A090BMR4"/>
<accession>A0A090BMR4</accession>
<keyword evidence="8" id="KW-0812">Transmembrane</keyword>
<keyword evidence="9" id="KW-0489">Methyltransferase</keyword>
<dbReference type="GO" id="GO:0004497">
    <property type="term" value="F:monooxygenase activity"/>
    <property type="evidence" value="ECO:0007669"/>
    <property type="project" value="UniProtKB-KW"/>
</dbReference>
<comment type="cofactor">
    <cofactor evidence="1 6">
        <name>heme</name>
        <dbReference type="ChEBI" id="CHEBI:30413"/>
    </cofactor>
</comment>
<keyword evidence="7" id="KW-0503">Monooxygenase</keyword>
<keyword evidence="3 6" id="KW-0349">Heme</keyword>